<reference evidence="6 7" key="1">
    <citation type="journal article" date="2012" name="Science">
        <title>The Paleozoic origin of enzymatic lignin decomposition reconstructed from 31 fungal genomes.</title>
        <authorList>
            <person name="Floudas D."/>
            <person name="Binder M."/>
            <person name="Riley R."/>
            <person name="Barry K."/>
            <person name="Blanchette R.A."/>
            <person name="Henrissat B."/>
            <person name="Martinez A.T."/>
            <person name="Otillar R."/>
            <person name="Spatafora J.W."/>
            <person name="Yadav J.S."/>
            <person name="Aerts A."/>
            <person name="Benoit I."/>
            <person name="Boyd A."/>
            <person name="Carlson A."/>
            <person name="Copeland A."/>
            <person name="Coutinho P.M."/>
            <person name="de Vries R.P."/>
            <person name="Ferreira P."/>
            <person name="Findley K."/>
            <person name="Foster B."/>
            <person name="Gaskell J."/>
            <person name="Glotzer D."/>
            <person name="Gorecki P."/>
            <person name="Heitman J."/>
            <person name="Hesse C."/>
            <person name="Hori C."/>
            <person name="Igarashi K."/>
            <person name="Jurgens J.A."/>
            <person name="Kallen N."/>
            <person name="Kersten P."/>
            <person name="Kohler A."/>
            <person name="Kuees U."/>
            <person name="Kumar T.K.A."/>
            <person name="Kuo A."/>
            <person name="LaButti K."/>
            <person name="Larrondo L.F."/>
            <person name="Lindquist E."/>
            <person name="Ling A."/>
            <person name="Lombard V."/>
            <person name="Lucas S."/>
            <person name="Lundell T."/>
            <person name="Martin R."/>
            <person name="McLaughlin D.J."/>
            <person name="Morgenstern I."/>
            <person name="Morin E."/>
            <person name="Murat C."/>
            <person name="Nagy L.G."/>
            <person name="Nolan M."/>
            <person name="Ohm R.A."/>
            <person name="Patyshakuliyeva A."/>
            <person name="Rokas A."/>
            <person name="Ruiz-Duenas F.J."/>
            <person name="Sabat G."/>
            <person name="Salamov A."/>
            <person name="Samejima M."/>
            <person name="Schmutz J."/>
            <person name="Slot J.C."/>
            <person name="St John F."/>
            <person name="Stenlid J."/>
            <person name="Sun H."/>
            <person name="Sun S."/>
            <person name="Syed K."/>
            <person name="Tsang A."/>
            <person name="Wiebenga A."/>
            <person name="Young D."/>
            <person name="Pisabarro A."/>
            <person name="Eastwood D.C."/>
            <person name="Martin F."/>
            <person name="Cullen D."/>
            <person name="Grigoriev I.V."/>
            <person name="Hibbett D.S."/>
        </authorList>
    </citation>
    <scope>NUCLEOTIDE SEQUENCE [LARGE SCALE GENOMIC DNA]</scope>
    <source>
        <strain evidence="6 7">DJM-731 SS1</strain>
    </source>
</reference>
<proteinExistence type="inferred from homology"/>
<protein>
    <submittedName>
        <fullName evidence="6">RNA polymerase I associated factor A49-like protein</fullName>
    </submittedName>
</protein>
<comment type="subcellular location">
    <subcellularLocation>
        <location evidence="1">Nucleus</location>
        <location evidence="1">Nucleolus</location>
    </subcellularLocation>
</comment>
<gene>
    <name evidence="6" type="ORF">DACRYDRAFT_25276</name>
</gene>
<evidence type="ECO:0000313" key="7">
    <source>
        <dbReference type="Proteomes" id="UP000030653"/>
    </source>
</evidence>
<dbReference type="OrthoDB" id="532500at2759"/>
<comment type="similarity">
    <text evidence="2">Belongs to the eukaryotic RPA49/POLR1E RNA polymerase subunit family.</text>
</comment>
<accession>M5FPL8</accession>
<name>M5FPL8_DACPD</name>
<evidence type="ECO:0000256" key="5">
    <source>
        <dbReference type="ARBA" id="ARBA00023242"/>
    </source>
</evidence>
<keyword evidence="5" id="KW-0539">Nucleus</keyword>
<dbReference type="GO" id="GO:0005730">
    <property type="term" value="C:nucleolus"/>
    <property type="evidence" value="ECO:0007669"/>
    <property type="project" value="UniProtKB-SubCell"/>
</dbReference>
<dbReference type="GO" id="GO:0006351">
    <property type="term" value="P:DNA-templated transcription"/>
    <property type="evidence" value="ECO:0007669"/>
    <property type="project" value="InterPro"/>
</dbReference>
<dbReference type="PANTHER" id="PTHR14440">
    <property type="entry name" value="DNA-DIRECTED RNA POLYMERASE I SUBUNIT RPA49"/>
    <property type="match status" value="1"/>
</dbReference>
<dbReference type="Pfam" id="PF06870">
    <property type="entry name" value="RNA_pol_I_A49"/>
    <property type="match status" value="1"/>
</dbReference>
<evidence type="ECO:0000256" key="2">
    <source>
        <dbReference type="ARBA" id="ARBA00009430"/>
    </source>
</evidence>
<keyword evidence="4" id="KW-0804">Transcription</keyword>
<dbReference type="GO" id="GO:0000428">
    <property type="term" value="C:DNA-directed RNA polymerase complex"/>
    <property type="evidence" value="ECO:0007669"/>
    <property type="project" value="UniProtKB-KW"/>
</dbReference>
<evidence type="ECO:0000256" key="1">
    <source>
        <dbReference type="ARBA" id="ARBA00004604"/>
    </source>
</evidence>
<dbReference type="EMBL" id="JH795878">
    <property type="protein sequence ID" value="EJT97158.1"/>
    <property type="molecule type" value="Genomic_DNA"/>
</dbReference>
<evidence type="ECO:0000256" key="4">
    <source>
        <dbReference type="ARBA" id="ARBA00023163"/>
    </source>
</evidence>
<keyword evidence="3" id="KW-0240">DNA-directed RNA polymerase</keyword>
<dbReference type="RefSeq" id="XP_040624056.1">
    <property type="nucleotide sequence ID" value="XM_040774097.1"/>
</dbReference>
<dbReference type="OMA" id="DVYPFDE"/>
<evidence type="ECO:0000256" key="3">
    <source>
        <dbReference type="ARBA" id="ARBA00022478"/>
    </source>
</evidence>
<sequence>MVSVVNANSSTHSRGAIVGSFPALVPASSTTFKCYHEPASHESRAVAASSEKSILFGRSTEIDFLSVNQDAAAINSGSFSEYMVAVYDQPANKLVIQPAPLYIMSREVKQKQVSTIDRSIGRRVQARNALGQTFGSKRSKAAIQAAERNRVDVAAMKGIAHHLQEDIRMNTRALPNISEQEAIYHNRPGPSPNMEANDPAGVYSINSVVPDSELKACPTRELVAAQSNDERTNILPYNRSTWINQRLILAGQESKISKLHLRLLFHISCMLCFRQATMNGGDMDKMNGRMSRIPSLVQEGLRARYSEPSRLSKTSRVTSEMDVKLLAHMFVLCLIVDNFAADVGTLASDLHLPPARVMKIFRAIGCKVEIPNVDDRTRLGLPKEAHLARRAFLRVPLDFPKPRRGRTQRA</sequence>
<dbReference type="HOGENOM" id="CLU_034953_2_1_1"/>
<evidence type="ECO:0000313" key="6">
    <source>
        <dbReference type="EMBL" id="EJT97158.1"/>
    </source>
</evidence>
<dbReference type="InterPro" id="IPR009668">
    <property type="entry name" value="RNA_pol-assoc_fac_A49-like"/>
</dbReference>
<organism evidence="6 7">
    <name type="scientific">Dacryopinax primogenitus (strain DJM 731)</name>
    <name type="common">Brown rot fungus</name>
    <dbReference type="NCBI Taxonomy" id="1858805"/>
    <lineage>
        <taxon>Eukaryota</taxon>
        <taxon>Fungi</taxon>
        <taxon>Dikarya</taxon>
        <taxon>Basidiomycota</taxon>
        <taxon>Agaricomycotina</taxon>
        <taxon>Dacrymycetes</taxon>
        <taxon>Dacrymycetales</taxon>
        <taxon>Dacrymycetaceae</taxon>
        <taxon>Dacryopinax</taxon>
    </lineage>
</organism>
<dbReference type="GO" id="GO:0003677">
    <property type="term" value="F:DNA binding"/>
    <property type="evidence" value="ECO:0007669"/>
    <property type="project" value="InterPro"/>
</dbReference>
<dbReference type="Proteomes" id="UP000030653">
    <property type="component" value="Unassembled WGS sequence"/>
</dbReference>
<dbReference type="GeneID" id="63689159"/>
<dbReference type="STRING" id="1858805.M5FPL8"/>
<dbReference type="AlphaFoldDB" id="M5FPL8"/>
<keyword evidence="7" id="KW-1185">Reference proteome</keyword>